<dbReference type="InterPro" id="IPR035093">
    <property type="entry name" value="RelE/ParE_toxin_dom_sf"/>
</dbReference>
<dbReference type="EMBL" id="AOHV01000020">
    <property type="protein sequence ID" value="ELY38594.1"/>
    <property type="molecule type" value="Genomic_DNA"/>
</dbReference>
<dbReference type="EMBL" id="CP002064">
    <property type="protein sequence ID" value="ADJ17001.1"/>
    <property type="molecule type" value="Genomic_DNA"/>
</dbReference>
<dbReference type="SUPFAM" id="SSF143011">
    <property type="entry name" value="RelE-like"/>
    <property type="match status" value="1"/>
</dbReference>
<dbReference type="GeneID" id="9421448"/>
<evidence type="ECO:0000313" key="5">
    <source>
        <dbReference type="Proteomes" id="UP000000390"/>
    </source>
</evidence>
<geneLocation type="plasmid" evidence="2 5">
    <name>2</name>
</geneLocation>
<organism evidence="2 5">
    <name type="scientific">Halalkalicoccus jeotgali (strain DSM 18796 / CECT 7217 / JCM 14584 / KCTC 4019 / B3)</name>
    <dbReference type="NCBI Taxonomy" id="795797"/>
    <lineage>
        <taxon>Archaea</taxon>
        <taxon>Methanobacteriati</taxon>
        <taxon>Methanobacteriota</taxon>
        <taxon>Stenosarchaea group</taxon>
        <taxon>Halobacteria</taxon>
        <taxon>Halobacteriales</taxon>
        <taxon>Halococcaceae</taxon>
        <taxon>Halalkalicoccus</taxon>
    </lineage>
</organism>
<dbReference type="InterPro" id="IPR007712">
    <property type="entry name" value="RelE/ParE_toxin"/>
</dbReference>
<accession>D8JC63</accession>
<dbReference type="KEGG" id="hje:HacjB3_18293"/>
<dbReference type="RefSeq" id="WP_008415434.1">
    <property type="nucleotide sequence ID" value="NC_014299.1"/>
</dbReference>
<dbReference type="Gene3D" id="3.30.2310.20">
    <property type="entry name" value="RelE-like"/>
    <property type="match status" value="1"/>
</dbReference>
<keyword evidence="1" id="KW-1277">Toxin-antitoxin system</keyword>
<dbReference type="HOGENOM" id="CLU_173005_0_0_2"/>
<dbReference type="eggNOG" id="arCOG01664">
    <property type="taxonomic scope" value="Archaea"/>
</dbReference>
<evidence type="ECO:0000313" key="6">
    <source>
        <dbReference type="Proteomes" id="UP000011645"/>
    </source>
</evidence>
<dbReference type="Proteomes" id="UP000011645">
    <property type="component" value="Unassembled WGS sequence"/>
</dbReference>
<gene>
    <name evidence="2" type="ordered locus">HacjB3_18138</name>
    <name evidence="3" type="ordered locus">HacjB3_18293</name>
    <name evidence="4" type="ORF">C497_06629</name>
</gene>
<protein>
    <recommendedName>
        <fullName evidence="7">Cytotoxic translational repressor of toxin-antitoxin stability system</fullName>
    </recommendedName>
</protein>
<keyword evidence="6" id="KW-1185">Reference proteome</keyword>
<evidence type="ECO:0000313" key="2">
    <source>
        <dbReference type="EMBL" id="ADJ16970.1"/>
    </source>
</evidence>
<dbReference type="OrthoDB" id="159002at2157"/>
<evidence type="ECO:0000313" key="4">
    <source>
        <dbReference type="EMBL" id="ELY38594.1"/>
    </source>
</evidence>
<keyword evidence="2" id="KW-0614">Plasmid</keyword>
<reference evidence="2 5" key="1">
    <citation type="journal article" date="2010" name="J. Bacteriol.">
        <title>Complete genome sequence of Halalkalicoccus jeotgali B3(T), an extremely halophilic archaeon.</title>
        <authorList>
            <person name="Roh S.W."/>
            <person name="Nam Y.D."/>
            <person name="Nam S.H."/>
            <person name="Choi S.H."/>
            <person name="Park H.S."/>
            <person name="Bae J.W."/>
        </authorList>
    </citation>
    <scope>NUCLEOTIDE SEQUENCE [LARGE SCALE GENOMIC DNA]</scope>
    <source>
        <strain evidence="2">B3</strain>
        <strain evidence="5">DSM 18796 / CECT 7217 / JCM 14584 / KCTC 4019 / B3</strain>
        <plasmid evidence="5">2</plasmid>
    </source>
</reference>
<dbReference type="AlphaFoldDB" id="D8JC63"/>
<dbReference type="EMBL" id="CP002064">
    <property type="protein sequence ID" value="ADJ16970.1"/>
    <property type="molecule type" value="Genomic_DNA"/>
</dbReference>
<dbReference type="Pfam" id="PF05016">
    <property type="entry name" value="ParE_toxin"/>
    <property type="match status" value="1"/>
</dbReference>
<dbReference type="PATRIC" id="fig|795797.18.peg.3532"/>
<proteinExistence type="predicted"/>
<evidence type="ECO:0008006" key="7">
    <source>
        <dbReference type="Google" id="ProtNLM"/>
    </source>
</evidence>
<dbReference type="KEGG" id="hje:HacjB3_18138"/>
<reference evidence="4 6" key="2">
    <citation type="journal article" date="2014" name="PLoS Genet.">
        <title>Phylogenetically driven sequencing of extremely halophilic archaea reveals strategies for static and dynamic osmo-response.</title>
        <authorList>
            <person name="Becker E.A."/>
            <person name="Seitzer P.M."/>
            <person name="Tritt A."/>
            <person name="Larsen D."/>
            <person name="Krusor M."/>
            <person name="Yao A.I."/>
            <person name="Wu D."/>
            <person name="Madern D."/>
            <person name="Eisen J.A."/>
            <person name="Darling A.E."/>
            <person name="Facciotti M.T."/>
        </authorList>
    </citation>
    <scope>NUCLEOTIDE SEQUENCE [LARGE SCALE GENOMIC DNA]</scope>
    <source>
        <strain evidence="4">B3</strain>
        <strain evidence="6">DSM 18796 / CECT 7217 / JCM 14584 / KCTC 4019 / B3</strain>
    </source>
</reference>
<evidence type="ECO:0000313" key="3">
    <source>
        <dbReference type="EMBL" id="ADJ17001.1"/>
    </source>
</evidence>
<dbReference type="Proteomes" id="UP000000390">
    <property type="component" value="Plasmid 2"/>
</dbReference>
<name>D8JC63_HALJB</name>
<sequence>MSDEWTWRFTSQARDDFEKLERDDQQQIRKKLDEICESPWRDPPEYGEPMQNSPYKKVRVGGFRLSTTFDHSNTDMIVARIKHRGGAYTADD</sequence>
<evidence type="ECO:0000256" key="1">
    <source>
        <dbReference type="ARBA" id="ARBA00022649"/>
    </source>
</evidence>